<protein>
    <recommendedName>
        <fullName evidence="3">DUF4760 domain-containing protein</fullName>
    </recommendedName>
</protein>
<dbReference type="EMBL" id="VYKI01000003">
    <property type="protein sequence ID" value="KAA9003513.1"/>
    <property type="molecule type" value="Genomic_DNA"/>
</dbReference>
<dbReference type="Proteomes" id="UP000326367">
    <property type="component" value="Unassembled WGS sequence"/>
</dbReference>
<evidence type="ECO:0000313" key="2">
    <source>
        <dbReference type="Proteomes" id="UP000326367"/>
    </source>
</evidence>
<sequence>MANFTRATRGISEMSFSDGISECWWLSETCVINWDAWASIGTVAGVVTALSVPAVKRFFASRRVSAIFAAAHVTQLETAQAAIKNFKSVYSFAAPSGEAIDKRLALKNDAGLVEAAEALIENLAPVRALEVDLSKYPDVGTLLAADVSRSLYFVSYISKLAGLLQFDRSRVEDEVWIKFCVAFDRNLSNGLAVLDHATEGCSAAIGHMSILKRFR</sequence>
<name>A0ABQ6T4G8_9GAMM</name>
<keyword evidence="2" id="KW-1185">Reference proteome</keyword>
<organism evidence="1 2">
    <name type="scientific">Stenotrophomonas cyclobalanopsidis</name>
    <dbReference type="NCBI Taxonomy" id="2771362"/>
    <lineage>
        <taxon>Bacteria</taxon>
        <taxon>Pseudomonadati</taxon>
        <taxon>Pseudomonadota</taxon>
        <taxon>Gammaproteobacteria</taxon>
        <taxon>Lysobacterales</taxon>
        <taxon>Lysobacteraceae</taxon>
        <taxon>Stenotrophomonas</taxon>
    </lineage>
</organism>
<proteinExistence type="predicted"/>
<gene>
    <name evidence="1" type="ORF">FJU31_04205</name>
</gene>
<reference evidence="1 2" key="1">
    <citation type="journal article" date="2020" name="Antonie Van Leeuwenhoek">
        <title>Stenotrophomonas cyclobalanopsidis sp. nov., isolated from the leaf spot disease of Cyclobalanopsis patelliformis.</title>
        <authorList>
            <person name="Bian D.R."/>
            <person name="Xue H."/>
            <person name="Piao C.G."/>
            <person name="Li Y."/>
        </authorList>
    </citation>
    <scope>NUCLEOTIDE SEQUENCE [LARGE SCALE GENOMIC DNA]</scope>
    <source>
        <strain evidence="1 2">TPQG1-4</strain>
    </source>
</reference>
<comment type="caution">
    <text evidence="1">The sequence shown here is derived from an EMBL/GenBank/DDBJ whole genome shotgun (WGS) entry which is preliminary data.</text>
</comment>
<accession>A0ABQ6T4G8</accession>
<evidence type="ECO:0008006" key="3">
    <source>
        <dbReference type="Google" id="ProtNLM"/>
    </source>
</evidence>
<dbReference type="RefSeq" id="WP_150453617.1">
    <property type="nucleotide sequence ID" value="NZ_VYKI01000003.1"/>
</dbReference>
<evidence type="ECO:0000313" key="1">
    <source>
        <dbReference type="EMBL" id="KAA9003513.1"/>
    </source>
</evidence>